<keyword evidence="5" id="KW-1185">Reference proteome</keyword>
<proteinExistence type="predicted"/>
<comment type="caution">
    <text evidence="4">The sequence shown here is derived from an EMBL/GenBank/DDBJ whole genome shotgun (WGS) entry which is preliminary data.</text>
</comment>
<dbReference type="GO" id="GO:0016459">
    <property type="term" value="C:myosin complex"/>
    <property type="evidence" value="ECO:0007669"/>
    <property type="project" value="InterPro"/>
</dbReference>
<dbReference type="InterPro" id="IPR002928">
    <property type="entry name" value="Myosin_tail"/>
</dbReference>
<dbReference type="Proteomes" id="UP000828390">
    <property type="component" value="Unassembled WGS sequence"/>
</dbReference>
<sequence length="114" mass="13348">MICLKEVTLVTFSVRVFQELVEEETRGKLAAQSKLRQEADEKEALKERLDEEEETRHALEKQIQDLQQKVQCCVVVFFVRILAVIGTHFQLKNVHNFSQMVPKKFLIKGFQNDK</sequence>
<dbReference type="EMBL" id="JAIWYP010000002">
    <property type="protein sequence ID" value="KAH3876140.1"/>
    <property type="molecule type" value="Genomic_DNA"/>
</dbReference>
<evidence type="ECO:0000256" key="2">
    <source>
        <dbReference type="SAM" id="Coils"/>
    </source>
</evidence>
<reference evidence="4" key="1">
    <citation type="journal article" date="2019" name="bioRxiv">
        <title>The Genome of the Zebra Mussel, Dreissena polymorpha: A Resource for Invasive Species Research.</title>
        <authorList>
            <person name="McCartney M.A."/>
            <person name="Auch B."/>
            <person name="Kono T."/>
            <person name="Mallez S."/>
            <person name="Zhang Y."/>
            <person name="Obille A."/>
            <person name="Becker A."/>
            <person name="Abrahante J.E."/>
            <person name="Garbe J."/>
            <person name="Badalamenti J.P."/>
            <person name="Herman A."/>
            <person name="Mangelson H."/>
            <person name="Liachko I."/>
            <person name="Sullivan S."/>
            <person name="Sone E.D."/>
            <person name="Koren S."/>
            <person name="Silverstein K.A.T."/>
            <person name="Beckman K.B."/>
            <person name="Gohl D.M."/>
        </authorList>
    </citation>
    <scope>NUCLEOTIDE SEQUENCE</scope>
    <source>
        <strain evidence="4">Duluth1</strain>
        <tissue evidence="4">Whole animal</tissue>
    </source>
</reference>
<accession>A0A9D4MEZ5</accession>
<feature type="coiled-coil region" evidence="2">
    <location>
        <begin position="28"/>
        <end position="69"/>
    </location>
</feature>
<gene>
    <name evidence="4" type="ORF">DPMN_039422</name>
</gene>
<dbReference type="AlphaFoldDB" id="A0A9D4MEZ5"/>
<evidence type="ECO:0000313" key="5">
    <source>
        <dbReference type="Proteomes" id="UP000828390"/>
    </source>
</evidence>
<name>A0A9D4MEZ5_DREPO</name>
<protein>
    <recommendedName>
        <fullName evidence="3">Myosin tail domain-containing protein</fullName>
    </recommendedName>
</protein>
<organism evidence="4 5">
    <name type="scientific">Dreissena polymorpha</name>
    <name type="common">Zebra mussel</name>
    <name type="synonym">Mytilus polymorpha</name>
    <dbReference type="NCBI Taxonomy" id="45954"/>
    <lineage>
        <taxon>Eukaryota</taxon>
        <taxon>Metazoa</taxon>
        <taxon>Spiralia</taxon>
        <taxon>Lophotrochozoa</taxon>
        <taxon>Mollusca</taxon>
        <taxon>Bivalvia</taxon>
        <taxon>Autobranchia</taxon>
        <taxon>Heteroconchia</taxon>
        <taxon>Euheterodonta</taxon>
        <taxon>Imparidentia</taxon>
        <taxon>Neoheterodontei</taxon>
        <taxon>Myida</taxon>
        <taxon>Dreissenoidea</taxon>
        <taxon>Dreissenidae</taxon>
        <taxon>Dreissena</taxon>
    </lineage>
</organism>
<evidence type="ECO:0000259" key="3">
    <source>
        <dbReference type="Pfam" id="PF01576"/>
    </source>
</evidence>
<dbReference type="Pfam" id="PF01576">
    <property type="entry name" value="Myosin_tail_1"/>
    <property type="match status" value="1"/>
</dbReference>
<evidence type="ECO:0000256" key="1">
    <source>
        <dbReference type="ARBA" id="ARBA00023054"/>
    </source>
</evidence>
<keyword evidence="1 2" id="KW-0175">Coiled coil</keyword>
<evidence type="ECO:0000313" key="4">
    <source>
        <dbReference type="EMBL" id="KAH3876140.1"/>
    </source>
</evidence>
<feature type="domain" description="Myosin tail" evidence="3">
    <location>
        <begin position="5"/>
        <end position="71"/>
    </location>
</feature>
<reference evidence="4" key="2">
    <citation type="submission" date="2020-11" db="EMBL/GenBank/DDBJ databases">
        <authorList>
            <person name="McCartney M.A."/>
            <person name="Auch B."/>
            <person name="Kono T."/>
            <person name="Mallez S."/>
            <person name="Becker A."/>
            <person name="Gohl D.M."/>
            <person name="Silverstein K.A.T."/>
            <person name="Koren S."/>
            <person name="Bechman K.B."/>
            <person name="Herman A."/>
            <person name="Abrahante J.E."/>
            <person name="Garbe J."/>
        </authorList>
    </citation>
    <scope>NUCLEOTIDE SEQUENCE</scope>
    <source>
        <strain evidence="4">Duluth1</strain>
        <tissue evidence="4">Whole animal</tissue>
    </source>
</reference>